<evidence type="ECO:0000256" key="1">
    <source>
        <dbReference type="SAM" id="MobiDB-lite"/>
    </source>
</evidence>
<sequence>MNQLGSSCGLLGGTQLNPTDPYEWTRALFDEVWEPTAEGAGEMTSGNTLAETSPRHSQPIPQQLIRQWVNYVAFCRWFITHKIDWREVFSFLDDTKDVAKGSSVCPSEQNSQVLVETPPAGQDAPSLGTASARGHGETSGLHSSSEVSASFNELRRVVTFKCTKLFGESPLYIHQQRLLRWTKMLVQCIVLRLRYASQGAKGENVCLISDEELRSYKLVFVRGRDVVGMASYIRPLGRLLEMRSDAVEGRSTLATGDIQISTERGSNGATPDTTLSMNFSPGTPSQTLSPNITSLVVRSLEALWVDNLSVSWDVMDPDDIPKRVRTRLLGPMSSNESNYMDFSPIRGEPLKRPYSATFRPMFNNPVNCEGTCAMDVERIPIVVAIHLHQEKTLELLKVVRLLEIAGYVMLTKARKLCEHKCYCILPFLDDYIALRNIVRDSLSVLSRSSASDPLRLTDPEPLQVNMLKITNILLFGLLALTKHLYEQCIRRLVSKHAGKASRTMLNFSVNSSAAEMGTEAQSASPMCIFVLETVVEPTLCILQLWVLSDDFHSSEGGGCGRFVLNILQTSINTVLGNASKMRMGSRAREQLQNDHNLLIRYIVSHPVYSRLQVSTGP</sequence>
<reference evidence="3" key="1">
    <citation type="submission" date="2011-07" db="EMBL/GenBank/DDBJ databases">
        <title>Divergent evolution of antigenic variation in African trypanosomes.</title>
        <authorList>
            <person name="Jackson A.P."/>
            <person name="Berry A."/>
            <person name="Allison H.C."/>
            <person name="Burton P."/>
            <person name="Anderson J."/>
            <person name="Aslett M."/>
            <person name="Brown R."/>
            <person name="Corton N."/>
            <person name="Harris D."/>
            <person name="Hauser H."/>
            <person name="Gamble J."/>
            <person name="Gilderthorp R."/>
            <person name="McQuillan J."/>
            <person name="Quail M.A."/>
            <person name="Sanders M."/>
            <person name="Van Tonder A."/>
            <person name="Ginger M.L."/>
            <person name="Donelson J.E."/>
            <person name="Field M.C."/>
            <person name="Barry J.D."/>
            <person name="Berriman M."/>
            <person name="Hertz-Fowler C."/>
        </authorList>
    </citation>
    <scope>NUCLEOTIDE SEQUENCE [LARGE SCALE GENOMIC DNA]</scope>
    <source>
        <strain evidence="3">IL3000</strain>
    </source>
</reference>
<gene>
    <name evidence="2" type="ORF">TCIL3000_0_53750</name>
</gene>
<reference evidence="2 3" key="2">
    <citation type="journal article" date="2012" name="Proc. Natl. Acad. Sci. U.S.A.">
        <title>Antigenic diversity is generated by distinct evolutionary mechanisms in African trypanosome species.</title>
        <authorList>
            <person name="Jackson A.P."/>
            <person name="Berry A."/>
            <person name="Aslett M."/>
            <person name="Allison H.C."/>
            <person name="Burton P."/>
            <person name="Vavrova-Anderson J."/>
            <person name="Brown R."/>
            <person name="Browne H."/>
            <person name="Corton N."/>
            <person name="Hauser H."/>
            <person name="Gamble J."/>
            <person name="Gilderthorp R."/>
            <person name="Marcello L."/>
            <person name="McQuillan J."/>
            <person name="Otto T.D."/>
            <person name="Quail M.A."/>
            <person name="Sanders M.J."/>
            <person name="van Tonder A."/>
            <person name="Ginger M.L."/>
            <person name="Field M.C."/>
            <person name="Barry J.D."/>
            <person name="Hertz-Fowler C."/>
            <person name="Berriman M."/>
        </authorList>
    </citation>
    <scope>NUCLEOTIDE SEQUENCE [LARGE SCALE GENOMIC DNA]</scope>
    <source>
        <strain evidence="2 3">IL3000</strain>
    </source>
</reference>
<accession>F9WC02</accession>
<proteinExistence type="predicted"/>
<dbReference type="AlphaFoldDB" id="F9WC02"/>
<feature type="region of interest" description="Disordered" evidence="1">
    <location>
        <begin position="38"/>
        <end position="59"/>
    </location>
</feature>
<protein>
    <submittedName>
        <fullName evidence="2">WGS project CAEQ00000000 data, annotated contig 2165</fullName>
    </submittedName>
</protein>
<dbReference type="EMBL" id="CAEQ01001647">
    <property type="protein sequence ID" value="CCD14789.1"/>
    <property type="molecule type" value="Genomic_DNA"/>
</dbReference>
<dbReference type="VEuPathDB" id="TriTrypDB:TcIL3000_0_53750"/>
<feature type="region of interest" description="Disordered" evidence="1">
    <location>
        <begin position="117"/>
        <end position="144"/>
    </location>
</feature>
<name>F9WC02_TRYCI</name>
<evidence type="ECO:0000313" key="3">
    <source>
        <dbReference type="Proteomes" id="UP000000702"/>
    </source>
</evidence>
<keyword evidence="3" id="KW-1185">Reference proteome</keyword>
<comment type="caution">
    <text evidence="2">The sequence shown here is derived from an EMBL/GenBank/DDBJ whole genome shotgun (WGS) entry which is preliminary data.</text>
</comment>
<dbReference type="Proteomes" id="UP000000702">
    <property type="component" value="Unassembled WGS sequence"/>
</dbReference>
<evidence type="ECO:0000313" key="2">
    <source>
        <dbReference type="EMBL" id="CCD14789.1"/>
    </source>
</evidence>
<dbReference type="OMA" id="STHLECY"/>
<feature type="compositionally biased region" description="Polar residues" evidence="1">
    <location>
        <begin position="44"/>
        <end position="59"/>
    </location>
</feature>
<organism evidence="2 3">
    <name type="scientific">Trypanosoma congolense (strain IL3000)</name>
    <dbReference type="NCBI Taxonomy" id="1068625"/>
    <lineage>
        <taxon>Eukaryota</taxon>
        <taxon>Discoba</taxon>
        <taxon>Euglenozoa</taxon>
        <taxon>Kinetoplastea</taxon>
        <taxon>Metakinetoplastina</taxon>
        <taxon>Trypanosomatida</taxon>
        <taxon>Trypanosomatidae</taxon>
        <taxon>Trypanosoma</taxon>
        <taxon>Nannomonas</taxon>
    </lineage>
</organism>